<dbReference type="GO" id="GO:0005737">
    <property type="term" value="C:cytoplasm"/>
    <property type="evidence" value="ECO:0007669"/>
    <property type="project" value="TreeGrafter"/>
</dbReference>
<dbReference type="PANTHER" id="PTHR10044">
    <property type="entry name" value="INHIBITOR OF APOPTOSIS"/>
    <property type="match status" value="1"/>
</dbReference>
<comment type="caution">
    <text evidence="7">The sequence shown here is derived from an EMBL/GenBank/DDBJ whole genome shotgun (WGS) entry which is preliminary data.</text>
</comment>
<feature type="domain" description="RING-type" evidence="6">
    <location>
        <begin position="518"/>
        <end position="553"/>
    </location>
</feature>
<dbReference type="Gene3D" id="3.30.40.10">
    <property type="entry name" value="Zinc/RING finger domain, C3HC4 (zinc finger)"/>
    <property type="match status" value="2"/>
</dbReference>
<dbReference type="GO" id="GO:0005634">
    <property type="term" value="C:nucleus"/>
    <property type="evidence" value="ECO:0007669"/>
    <property type="project" value="TreeGrafter"/>
</dbReference>
<evidence type="ECO:0000256" key="1">
    <source>
        <dbReference type="ARBA" id="ARBA00006672"/>
    </source>
</evidence>
<dbReference type="SUPFAM" id="SSF57924">
    <property type="entry name" value="Inhibitor of apoptosis (IAP) repeat"/>
    <property type="match status" value="5"/>
</dbReference>
<keyword evidence="2" id="KW-0479">Metal-binding</keyword>
<feature type="domain" description="RING-type" evidence="6">
    <location>
        <begin position="594"/>
        <end position="629"/>
    </location>
</feature>
<protein>
    <submittedName>
        <fullName evidence="7">E3 ubiquitin-protein ligase XIAP-like</fullName>
    </submittedName>
</protein>
<dbReference type="OrthoDB" id="6113021at2759"/>
<reference evidence="7 8" key="1">
    <citation type="submission" date="2019-08" db="EMBL/GenBank/DDBJ databases">
        <title>Whole genome of Aphis craccivora.</title>
        <authorList>
            <person name="Voronova N.V."/>
            <person name="Shulinski R.S."/>
            <person name="Bandarenka Y.V."/>
            <person name="Zhorov D.G."/>
            <person name="Warner D."/>
        </authorList>
    </citation>
    <scope>NUCLEOTIDE SEQUENCE [LARGE SCALE GENOMIC DNA]</scope>
    <source>
        <strain evidence="7">180601</strain>
        <tissue evidence="7">Whole Body</tissue>
    </source>
</reference>
<evidence type="ECO:0000256" key="5">
    <source>
        <dbReference type="PROSITE-ProRule" id="PRU00175"/>
    </source>
</evidence>
<gene>
    <name evidence="7" type="ORF">FWK35_00008813</name>
</gene>
<dbReference type="PROSITE" id="PS50089">
    <property type="entry name" value="ZF_RING_2"/>
    <property type="match status" value="2"/>
</dbReference>
<dbReference type="InterPro" id="IPR050784">
    <property type="entry name" value="IAP"/>
</dbReference>
<evidence type="ECO:0000313" key="7">
    <source>
        <dbReference type="EMBL" id="KAF0770842.1"/>
    </source>
</evidence>
<dbReference type="InterPro" id="IPR013083">
    <property type="entry name" value="Znf_RING/FYVE/PHD"/>
</dbReference>
<dbReference type="PANTHER" id="PTHR10044:SF139">
    <property type="entry name" value="DEATH-ASSOCIATED INHIBITOR OF APOPTOSIS 2"/>
    <property type="match status" value="1"/>
</dbReference>
<dbReference type="FunFam" id="1.10.1170.10:FF:000002">
    <property type="entry name" value="Baculoviral IAP repeat containing 7"/>
    <property type="match status" value="1"/>
</dbReference>
<keyword evidence="3 5" id="KW-0863">Zinc-finger</keyword>
<keyword evidence="4" id="KW-0862">Zinc</keyword>
<evidence type="ECO:0000313" key="8">
    <source>
        <dbReference type="Proteomes" id="UP000478052"/>
    </source>
</evidence>
<dbReference type="PROSITE" id="PS01282">
    <property type="entry name" value="BIR_REPEAT_1"/>
    <property type="match status" value="1"/>
</dbReference>
<dbReference type="PROSITE" id="PS50143">
    <property type="entry name" value="BIR_REPEAT_2"/>
    <property type="match status" value="5"/>
</dbReference>
<sequence length="642" mass="73723">MSFYIFTKSVENAKTCKIYPNLMDVCRRLESFNNRWSLDFLTPLDMAIAGFTYSGTEDSVTCNNCNIILVDWKQGDNPLQKHIYHSPNCSFINPFTLTFTSRLKTFHNWPVNFLRPDNMAEAGFCYLGIKDLVKCIECKSDFCGWSQEKNPIQEHIRKSPDCPFISKFVSTVDCRVVTFHNWPVNFLSADNMAESGFYYSGIEDLVNCIECKKDFCGWSQEKNPIQEHIRKSPDCPFISKFVSTVIGRVKTFHNWPVDFLRPVNMAEAGFYYLGIEDLVKCFKCLVCIDSWQLGVVPTTEHLRNSPLCSHVLRHREIFDVCGPFSSDDIQNNIQAKMIDDLLDSAGIVVKLKHVMNEYGHMASIKARLETFARCVRTFKQDINTLCEAGFFYSGNGQTDYVTCFFCTETLSEWKDSDEPWIEHVKWSRTCAYVILNKGKNFVDQVLGVDNHNTECNQLELFNLIAQRENTYILGTTMKIQTLKKQINRLHSPKSLIGKNQLCLSQMPNPNSVPDCMECKICYKEEIKVIFVPCGHAVACIECALTLKQCAVCRYPFSKLIRIYLSMDKENYEDLKLQPCGSKMSTSNKLNPMICKTCHNEDMSAVFLPCRHVYNCIKCAEEMDECPIYKCINASGWETTVFL</sequence>
<accession>A0A6G0ZJ43</accession>
<proteinExistence type="inferred from homology"/>
<name>A0A6G0ZJ43_APHCR</name>
<dbReference type="InterPro" id="IPR001370">
    <property type="entry name" value="BIR_rpt"/>
</dbReference>
<evidence type="ECO:0000256" key="3">
    <source>
        <dbReference type="ARBA" id="ARBA00022771"/>
    </source>
</evidence>
<dbReference type="InterPro" id="IPR001841">
    <property type="entry name" value="Znf_RING"/>
</dbReference>
<dbReference type="GO" id="GO:0008270">
    <property type="term" value="F:zinc ion binding"/>
    <property type="evidence" value="ECO:0007669"/>
    <property type="project" value="UniProtKB-KW"/>
</dbReference>
<dbReference type="AlphaFoldDB" id="A0A6G0ZJ43"/>
<dbReference type="CDD" id="cd00022">
    <property type="entry name" value="BIR"/>
    <property type="match status" value="5"/>
</dbReference>
<dbReference type="Gene3D" id="1.10.1170.10">
    <property type="entry name" value="Inhibitor Of Apoptosis Protein (2mihbC-IAP-1), Chain A"/>
    <property type="match status" value="5"/>
</dbReference>
<evidence type="ECO:0000256" key="2">
    <source>
        <dbReference type="ARBA" id="ARBA00022723"/>
    </source>
</evidence>
<organism evidence="7 8">
    <name type="scientific">Aphis craccivora</name>
    <name type="common">Cowpea aphid</name>
    <dbReference type="NCBI Taxonomy" id="307492"/>
    <lineage>
        <taxon>Eukaryota</taxon>
        <taxon>Metazoa</taxon>
        <taxon>Ecdysozoa</taxon>
        <taxon>Arthropoda</taxon>
        <taxon>Hexapoda</taxon>
        <taxon>Insecta</taxon>
        <taxon>Pterygota</taxon>
        <taxon>Neoptera</taxon>
        <taxon>Paraneoptera</taxon>
        <taxon>Hemiptera</taxon>
        <taxon>Sternorrhyncha</taxon>
        <taxon>Aphidomorpha</taxon>
        <taxon>Aphidoidea</taxon>
        <taxon>Aphididae</taxon>
        <taxon>Aphidini</taxon>
        <taxon>Aphis</taxon>
        <taxon>Aphis</taxon>
    </lineage>
</organism>
<dbReference type="Pfam" id="PF13920">
    <property type="entry name" value="zf-C3HC4_3"/>
    <property type="match status" value="2"/>
</dbReference>
<comment type="similarity">
    <text evidence="1">Belongs to the IAP family.</text>
</comment>
<dbReference type="Proteomes" id="UP000478052">
    <property type="component" value="Unassembled WGS sequence"/>
</dbReference>
<dbReference type="GO" id="GO:0051726">
    <property type="term" value="P:regulation of cell cycle"/>
    <property type="evidence" value="ECO:0007669"/>
    <property type="project" value="TreeGrafter"/>
</dbReference>
<dbReference type="SMART" id="SM00184">
    <property type="entry name" value="RING"/>
    <property type="match status" value="2"/>
</dbReference>
<dbReference type="SMART" id="SM00238">
    <property type="entry name" value="BIR"/>
    <property type="match status" value="5"/>
</dbReference>
<keyword evidence="8" id="KW-1185">Reference proteome</keyword>
<evidence type="ECO:0000259" key="6">
    <source>
        <dbReference type="PROSITE" id="PS50089"/>
    </source>
</evidence>
<dbReference type="Pfam" id="PF00653">
    <property type="entry name" value="BIR"/>
    <property type="match status" value="5"/>
</dbReference>
<dbReference type="EMBL" id="VUJU01000379">
    <property type="protein sequence ID" value="KAF0770842.1"/>
    <property type="molecule type" value="Genomic_DNA"/>
</dbReference>
<evidence type="ECO:0000256" key="4">
    <source>
        <dbReference type="ARBA" id="ARBA00022833"/>
    </source>
</evidence>